<sequence length="445" mass="51938">MGSSDDESLEYLLEHHNHLMNWRAGRLLKCDCDLNVVVPLFDDDDAKVDDEVKVERDPEDVIRIGKDIIPEQSPLSLSPCSFTATGIPSRTELPFVHGGESGTAEKAESVLLTVMILLAFSLIVTTRQYVGNPIDCIHTKDIPEDVLNTYCWITHTYLVISSFHKQVGREVPHFGVDKMPTDESDMKVYKYYQWVCFCLFFQAILFYIPRWLWKNWEGGKIQALMMDLDVGIIPDMEKKQKKKLLVDYLHDNIRQHNWWAYRYFFCEVLALGNVIGQMFLMDTFFEGEFLTFGIKVLRLSEEDEERRVDPMIKIFPRMTKCIFRKGGPSMNIETHDALCILPLNVVNEKIYIFLWFWFLILGFLSSLTICYRFVVFVSPRIRGFILGSRFRLLSQDVIQTLVKKSRLGDWFLFYMLGQNIDSIIFKEIMHELARKLGHPKDYSDP</sequence>
<dbReference type="InterPro" id="IPR000990">
    <property type="entry name" value="Innexin"/>
</dbReference>
<dbReference type="PANTHER" id="PTHR11893">
    <property type="entry name" value="INNEXIN"/>
    <property type="match status" value="1"/>
</dbReference>
<evidence type="ECO:0000256" key="2">
    <source>
        <dbReference type="ARBA" id="ARBA00004651"/>
    </source>
</evidence>
<keyword evidence="11 12" id="KW-0407">Ion channel</keyword>
<keyword evidence="7" id="KW-0965">Cell junction</keyword>
<evidence type="ECO:0000256" key="5">
    <source>
        <dbReference type="ARBA" id="ARBA00022692"/>
    </source>
</evidence>
<evidence type="ECO:0000313" key="14">
    <source>
        <dbReference type="Proteomes" id="UP001642540"/>
    </source>
</evidence>
<evidence type="ECO:0000256" key="6">
    <source>
        <dbReference type="ARBA" id="ARBA00022868"/>
    </source>
</evidence>
<proteinExistence type="inferred from homology"/>
<protein>
    <recommendedName>
        <fullName evidence="12">Innexin</fullName>
    </recommendedName>
</protein>
<keyword evidence="14" id="KW-1185">Reference proteome</keyword>
<keyword evidence="3 12" id="KW-0813">Transport</keyword>
<evidence type="ECO:0000256" key="7">
    <source>
        <dbReference type="ARBA" id="ARBA00022949"/>
    </source>
</evidence>
<feature type="transmembrane region" description="Helical" evidence="12">
    <location>
        <begin position="191"/>
        <end position="208"/>
    </location>
</feature>
<feature type="transmembrane region" description="Helical" evidence="12">
    <location>
        <begin position="110"/>
        <end position="130"/>
    </location>
</feature>
<accession>A0ABP1RX07</accession>
<dbReference type="Pfam" id="PF00876">
    <property type="entry name" value="Innexin"/>
    <property type="match status" value="1"/>
</dbReference>
<dbReference type="PRINTS" id="PR01262">
    <property type="entry name" value="INNEXIN"/>
</dbReference>
<name>A0ABP1RX07_9HEXA</name>
<dbReference type="EMBL" id="CAXLJM020000121">
    <property type="protein sequence ID" value="CAL8137976.1"/>
    <property type="molecule type" value="Genomic_DNA"/>
</dbReference>
<dbReference type="PROSITE" id="PS51013">
    <property type="entry name" value="PANNEXIN"/>
    <property type="match status" value="1"/>
</dbReference>
<keyword evidence="4" id="KW-1003">Cell membrane</keyword>
<evidence type="ECO:0000256" key="10">
    <source>
        <dbReference type="ARBA" id="ARBA00023136"/>
    </source>
</evidence>
<feature type="transmembrane region" description="Helical" evidence="12">
    <location>
        <begin position="350"/>
        <end position="374"/>
    </location>
</feature>
<keyword evidence="9 12" id="KW-0406">Ion transport</keyword>
<organism evidence="13 14">
    <name type="scientific">Orchesella dallaii</name>
    <dbReference type="NCBI Taxonomy" id="48710"/>
    <lineage>
        <taxon>Eukaryota</taxon>
        <taxon>Metazoa</taxon>
        <taxon>Ecdysozoa</taxon>
        <taxon>Arthropoda</taxon>
        <taxon>Hexapoda</taxon>
        <taxon>Collembola</taxon>
        <taxon>Entomobryomorpha</taxon>
        <taxon>Entomobryoidea</taxon>
        <taxon>Orchesellidae</taxon>
        <taxon>Orchesellinae</taxon>
        <taxon>Orchesella</taxon>
    </lineage>
</organism>
<keyword evidence="6" id="KW-0303">Gap junction</keyword>
<evidence type="ECO:0000256" key="1">
    <source>
        <dbReference type="ARBA" id="ARBA00004610"/>
    </source>
</evidence>
<comment type="similarity">
    <text evidence="12">Belongs to the pannexin family.</text>
</comment>
<reference evidence="13 14" key="1">
    <citation type="submission" date="2024-08" db="EMBL/GenBank/DDBJ databases">
        <authorList>
            <person name="Cucini C."/>
            <person name="Frati F."/>
        </authorList>
    </citation>
    <scope>NUCLEOTIDE SEQUENCE [LARGE SCALE GENOMIC DNA]</scope>
</reference>
<evidence type="ECO:0000256" key="12">
    <source>
        <dbReference type="RuleBase" id="RU010713"/>
    </source>
</evidence>
<keyword evidence="10 12" id="KW-0472">Membrane</keyword>
<comment type="subcellular location">
    <subcellularLocation>
        <location evidence="1">Cell junction</location>
        <location evidence="1">Gap junction</location>
    </subcellularLocation>
    <subcellularLocation>
        <location evidence="2 12">Cell membrane</location>
        <topology evidence="2 12">Multi-pass membrane protein</topology>
    </subcellularLocation>
</comment>
<dbReference type="PANTHER" id="PTHR11893:SF40">
    <property type="entry name" value="INNEXIN SHAKING-B"/>
    <property type="match status" value="1"/>
</dbReference>
<evidence type="ECO:0000256" key="4">
    <source>
        <dbReference type="ARBA" id="ARBA00022475"/>
    </source>
</evidence>
<evidence type="ECO:0000256" key="11">
    <source>
        <dbReference type="ARBA" id="ARBA00023303"/>
    </source>
</evidence>
<dbReference type="Proteomes" id="UP001642540">
    <property type="component" value="Unassembled WGS sequence"/>
</dbReference>
<keyword evidence="5 12" id="KW-0812">Transmembrane</keyword>
<evidence type="ECO:0000256" key="3">
    <source>
        <dbReference type="ARBA" id="ARBA00022448"/>
    </source>
</evidence>
<comment type="function">
    <text evidence="12">Structural component of the gap junctions.</text>
</comment>
<evidence type="ECO:0000256" key="9">
    <source>
        <dbReference type="ARBA" id="ARBA00023065"/>
    </source>
</evidence>
<feature type="transmembrane region" description="Helical" evidence="12">
    <location>
        <begin position="260"/>
        <end position="280"/>
    </location>
</feature>
<keyword evidence="8 12" id="KW-1133">Transmembrane helix</keyword>
<comment type="caution">
    <text evidence="13">The sequence shown here is derived from an EMBL/GenBank/DDBJ whole genome shotgun (WGS) entry which is preliminary data.</text>
</comment>
<evidence type="ECO:0000256" key="8">
    <source>
        <dbReference type="ARBA" id="ARBA00022989"/>
    </source>
</evidence>
<evidence type="ECO:0000313" key="13">
    <source>
        <dbReference type="EMBL" id="CAL8137976.1"/>
    </source>
</evidence>
<gene>
    <name evidence="12" type="primary">inx</name>
    <name evidence="13" type="ORF">ODALV1_LOCUS27164</name>
</gene>